<dbReference type="InterPro" id="IPR000626">
    <property type="entry name" value="Ubiquitin-like_dom"/>
</dbReference>
<dbReference type="SUPFAM" id="SSF54236">
    <property type="entry name" value="Ubiquitin-like"/>
    <property type="match status" value="3"/>
</dbReference>
<evidence type="ECO:0000313" key="4">
    <source>
        <dbReference type="Proteomes" id="UP001489004"/>
    </source>
</evidence>
<feature type="domain" description="Ubiquitin-like" evidence="2">
    <location>
        <begin position="800"/>
        <end position="875"/>
    </location>
</feature>
<organism evidence="3 4">
    <name type="scientific">[Myrmecia] bisecta</name>
    <dbReference type="NCBI Taxonomy" id="41462"/>
    <lineage>
        <taxon>Eukaryota</taxon>
        <taxon>Viridiplantae</taxon>
        <taxon>Chlorophyta</taxon>
        <taxon>core chlorophytes</taxon>
        <taxon>Trebouxiophyceae</taxon>
        <taxon>Trebouxiales</taxon>
        <taxon>Trebouxiaceae</taxon>
        <taxon>Myrmecia</taxon>
    </lineage>
</organism>
<comment type="caution">
    <text evidence="3">The sequence shown here is derived from an EMBL/GenBank/DDBJ whole genome shotgun (WGS) entry which is preliminary data.</text>
</comment>
<dbReference type="InterPro" id="IPR019956">
    <property type="entry name" value="Ubiquitin_dom"/>
</dbReference>
<dbReference type="Pfam" id="PF20703">
    <property type="entry name" value="nSTAND1"/>
    <property type="match status" value="1"/>
</dbReference>
<dbReference type="Gene3D" id="3.10.20.90">
    <property type="entry name" value="Phosphatidylinositol 3-kinase Catalytic Subunit, Chain A, domain 1"/>
    <property type="match status" value="3"/>
</dbReference>
<dbReference type="AlphaFoldDB" id="A0AAW1PMV1"/>
<dbReference type="SMART" id="SM00213">
    <property type="entry name" value="UBQ"/>
    <property type="match status" value="3"/>
</dbReference>
<feature type="domain" description="Ubiquitin-like" evidence="2">
    <location>
        <begin position="722"/>
        <end position="797"/>
    </location>
</feature>
<dbReference type="InterPro" id="IPR011990">
    <property type="entry name" value="TPR-like_helical_dom_sf"/>
</dbReference>
<dbReference type="Pfam" id="PF00240">
    <property type="entry name" value="ubiquitin"/>
    <property type="match status" value="3"/>
</dbReference>
<dbReference type="SUPFAM" id="SSF52540">
    <property type="entry name" value="P-loop containing nucleoside triphosphate hydrolases"/>
    <property type="match status" value="1"/>
</dbReference>
<dbReference type="InterPro" id="IPR029071">
    <property type="entry name" value="Ubiquitin-like_domsf"/>
</dbReference>
<keyword evidence="1" id="KW-1017">Isopeptide bond</keyword>
<reference evidence="3 4" key="1">
    <citation type="journal article" date="2024" name="Nat. Commun.">
        <title>Phylogenomics reveals the evolutionary origins of lichenization in chlorophyte algae.</title>
        <authorList>
            <person name="Puginier C."/>
            <person name="Libourel C."/>
            <person name="Otte J."/>
            <person name="Skaloud P."/>
            <person name="Haon M."/>
            <person name="Grisel S."/>
            <person name="Petersen M."/>
            <person name="Berrin J.G."/>
            <person name="Delaux P.M."/>
            <person name="Dal Grande F."/>
            <person name="Keller J."/>
        </authorList>
    </citation>
    <scope>NUCLEOTIDE SEQUENCE [LARGE SCALE GENOMIC DNA]</scope>
    <source>
        <strain evidence="3 4">SAG 2043</strain>
    </source>
</reference>
<dbReference type="InterPro" id="IPR035897">
    <property type="entry name" value="Toll_tir_struct_dom_sf"/>
</dbReference>
<dbReference type="EMBL" id="JALJOR010000010">
    <property type="protein sequence ID" value="KAK9810167.1"/>
    <property type="molecule type" value="Genomic_DNA"/>
</dbReference>
<evidence type="ECO:0000259" key="2">
    <source>
        <dbReference type="PROSITE" id="PS50053"/>
    </source>
</evidence>
<evidence type="ECO:0000313" key="3">
    <source>
        <dbReference type="EMBL" id="KAK9810167.1"/>
    </source>
</evidence>
<dbReference type="FunFam" id="3.10.20.90:FF:000160">
    <property type="entry name" value="Polyubiquitin-C"/>
    <property type="match status" value="3"/>
</dbReference>
<dbReference type="PRINTS" id="PR00348">
    <property type="entry name" value="UBIQUITIN"/>
</dbReference>
<dbReference type="InterPro" id="IPR050158">
    <property type="entry name" value="Ubiquitin_ubiquitin-like"/>
</dbReference>
<protein>
    <recommendedName>
        <fullName evidence="2">Ubiquitin-like domain-containing protein</fullName>
    </recommendedName>
</protein>
<keyword evidence="4" id="KW-1185">Reference proteome</keyword>
<gene>
    <name evidence="3" type="ORF">WJX72_005990</name>
</gene>
<proteinExistence type="predicted"/>
<dbReference type="InterPro" id="IPR019954">
    <property type="entry name" value="Ubiquitin_CS"/>
</dbReference>
<dbReference type="PROSITE" id="PS00299">
    <property type="entry name" value="UBIQUITIN_1"/>
    <property type="match status" value="1"/>
</dbReference>
<dbReference type="Proteomes" id="UP001489004">
    <property type="component" value="Unassembled WGS sequence"/>
</dbReference>
<dbReference type="InterPro" id="IPR027417">
    <property type="entry name" value="P-loop_NTPase"/>
</dbReference>
<name>A0AAW1PMV1_9CHLO</name>
<dbReference type="GO" id="GO:0003729">
    <property type="term" value="F:mRNA binding"/>
    <property type="evidence" value="ECO:0007669"/>
    <property type="project" value="UniProtKB-ARBA"/>
</dbReference>
<dbReference type="PANTHER" id="PTHR10666">
    <property type="entry name" value="UBIQUITIN"/>
    <property type="match status" value="1"/>
</dbReference>
<dbReference type="PROSITE" id="PS50053">
    <property type="entry name" value="UBIQUITIN_2"/>
    <property type="match status" value="3"/>
</dbReference>
<evidence type="ECO:0000256" key="1">
    <source>
        <dbReference type="ARBA" id="ARBA00022499"/>
    </source>
</evidence>
<accession>A0AAW1PMV1</accession>
<dbReference type="Gene3D" id="1.25.40.10">
    <property type="entry name" value="Tetratricopeptide repeat domain"/>
    <property type="match status" value="1"/>
</dbReference>
<sequence>MGLTVFVDEDVLKPGMQADAVMREAATQARVGVAVVDNYYFGKDWPMRELRIIMGKQTCLPNTAADYAFLLRVEQATRAVTQEGSLKALSKADADRARGWLTKLEFWRHHLPLEQTGCRGHRESPDPVRPYSPHSTLPVFGREAELKAVLAGVEARRCAIVVGAPGEGKSALLDAAAAIMLQGQGSMHAVDVSLTGAGVVRRRSRTDAVEASPLADFMARAIFAKLAVGRHETGGWAELEGWLQQQDVPLLLLLQDVEQVSQHSWQDFRQLVAKLHCLPVIRLLIASRVKVDYEGGPVVKLDSLQKPAAVELLSYITGGAWSEADHAAAKEIAELLGCNALLLTVVGGFVNSTRFSLQEAARQAEQEGLDLERGARQGSLMEDWRVAPVPVWLSDYLKEEEKRALARLSIFEGHFTEPAAVHMEFADISEDTDKAAAQTLARRRLRDLQNAHLLLPIFGSGYVMHLMVRHYAQGEQAKQRPEEQHRIQYLFITWLLTSLPEQLAAVQAELRTTFTAAGASSSRDLHAAAQPLASALRNLRAMRNLISAPQHVSLMQDPARVDQVRKLADVLYQCGQTPEAKQLQELLVQASMTESIKQALERQHRLLSKKTGKQLRAKYKSSQWLWIRKSFLHLGLRLRGSMQIFVSTRSNNTIMLEVKSSETIDNVKSKIQDKAGIPPDQQRLCFAGELLEDGRTLADCNIQMESTLYLVLPLRGRSQIFVSIQLSVLTGKTITLEVEGSDTIDNVKSKIQDKAGIPADQQRLVFAGKQLEAGRTLADYNMQKESTLYLVPRLRGGGGMLIFVKTLTGQTITLEVVSSDTIHNVKSKIQNKEGIPPDQQRLLFASKQLEDGFTLADYKIQKESTLYLAMGETKAALDVFRQAMQAASSVLGSSHPDTVLYMGKLASVLREAGEHAIAGNLPATDDAAVPIAVRLMPNLS</sequence>
<dbReference type="Gene3D" id="3.40.50.10140">
    <property type="entry name" value="Toll/interleukin-1 receptor homology (TIR) domain"/>
    <property type="match status" value="1"/>
</dbReference>
<dbReference type="InterPro" id="IPR049052">
    <property type="entry name" value="nSTAND1"/>
</dbReference>
<feature type="domain" description="Ubiquitin-like" evidence="2">
    <location>
        <begin position="642"/>
        <end position="717"/>
    </location>
</feature>